<gene>
    <name evidence="2" type="ORF">KAM351_22940</name>
    <name evidence="4" type="ORF">OJY61_11420</name>
    <name evidence="3" type="ORF">SJS77_07605</name>
</gene>
<dbReference type="GO" id="GO:0003700">
    <property type="term" value="F:DNA-binding transcription factor activity"/>
    <property type="evidence" value="ECO:0007669"/>
    <property type="project" value="InterPro"/>
</dbReference>
<evidence type="ECO:0000259" key="1">
    <source>
        <dbReference type="PROSITE" id="PS50995"/>
    </source>
</evidence>
<dbReference type="AlphaFoldDB" id="A0A3G9IPB2"/>
<dbReference type="SUPFAM" id="SSF46785">
    <property type="entry name" value="Winged helix' DNA-binding domain"/>
    <property type="match status" value="1"/>
</dbReference>
<evidence type="ECO:0000313" key="4">
    <source>
        <dbReference type="EMBL" id="UZC84467.2"/>
    </source>
</evidence>
<evidence type="ECO:0000313" key="3">
    <source>
        <dbReference type="EMBL" id="MDX7720341.1"/>
    </source>
</evidence>
<dbReference type="SMART" id="SM00347">
    <property type="entry name" value="HTH_MARR"/>
    <property type="match status" value="1"/>
</dbReference>
<dbReference type="EMBL" id="BPNN01000030">
    <property type="protein sequence ID" value="GJA63683.1"/>
    <property type="molecule type" value="Genomic_DNA"/>
</dbReference>
<dbReference type="RefSeq" id="WP_125117369.1">
    <property type="nucleotide sequence ID" value="NZ_AP019195.1"/>
</dbReference>
<name>A0A3G9IPB2_AERCA</name>
<evidence type="ECO:0000313" key="5">
    <source>
        <dbReference type="Proteomes" id="UP000886934"/>
    </source>
</evidence>
<feature type="domain" description="HTH marR-type" evidence="1">
    <location>
        <begin position="1"/>
        <end position="134"/>
    </location>
</feature>
<reference evidence="4" key="2">
    <citation type="submission" date="2023-04" db="EMBL/GenBank/DDBJ databases">
        <title>Whole Genome Sequence of Multi-drug resistant Aeromonas caviae as a gut pathogen in newborn.</title>
        <authorList>
            <person name="Jadhav S.V."/>
            <person name="Saroj S.D."/>
            <person name="Saha U.B."/>
            <person name="Sen S."/>
            <person name="Kher A."/>
        </authorList>
    </citation>
    <scope>NUCLEOTIDE SEQUENCE</scope>
    <source>
        <strain evidence="4">SVJ23</strain>
    </source>
</reference>
<protein>
    <submittedName>
        <fullName evidence="2">MarR family transcriptional regulator</fullName>
    </submittedName>
</protein>
<evidence type="ECO:0000313" key="2">
    <source>
        <dbReference type="EMBL" id="GJA63683.1"/>
    </source>
</evidence>
<reference evidence="3" key="3">
    <citation type="submission" date="2023-11" db="EMBL/GenBank/DDBJ databases">
        <title>WGS of Aeromonas in Northern Israel.</title>
        <authorList>
            <person name="Hershko Y."/>
        </authorList>
    </citation>
    <scope>NUCLEOTIDE SEQUENCE</scope>
    <source>
        <strain evidence="3">77416</strain>
    </source>
</reference>
<dbReference type="InterPro" id="IPR036390">
    <property type="entry name" value="WH_DNA-bd_sf"/>
</dbReference>
<dbReference type="InterPro" id="IPR000835">
    <property type="entry name" value="HTH_MarR-typ"/>
</dbReference>
<dbReference type="Gene3D" id="1.10.10.10">
    <property type="entry name" value="Winged helix-like DNA-binding domain superfamily/Winged helix DNA-binding domain"/>
    <property type="match status" value="1"/>
</dbReference>
<sequence length="140" mass="15990">MKLSNRLFRILDQYKIAMTQHFRAQQIALSPLHYKVLQLIHALDPATPQLIAQRSGRDKAQVTRLLQEMEKQGLIEKRPHPTDRRSICLALTPLACERVNQGEQEAARLDERLCSLLTPTEIAQLQQLLDKIEKGLESTG</sequence>
<dbReference type="EMBL" id="JAWZVU010000047">
    <property type="protein sequence ID" value="MDX7720341.1"/>
    <property type="molecule type" value="Genomic_DNA"/>
</dbReference>
<dbReference type="PROSITE" id="PS50995">
    <property type="entry name" value="HTH_MARR_2"/>
    <property type="match status" value="1"/>
</dbReference>
<dbReference type="PANTHER" id="PTHR33164">
    <property type="entry name" value="TRANSCRIPTIONAL REGULATOR, MARR FAMILY"/>
    <property type="match status" value="1"/>
</dbReference>
<dbReference type="EMBL" id="CP110176">
    <property type="protein sequence ID" value="UZC84467.2"/>
    <property type="molecule type" value="Genomic_DNA"/>
</dbReference>
<accession>A0A3G9IPB2</accession>
<reference evidence="2" key="1">
    <citation type="submission" date="2021-07" db="EMBL/GenBank/DDBJ databases">
        <title>Draft genome sequence of carbapenem-resistant Aeromonas spp. in Japan.</title>
        <authorList>
            <person name="Maehana S."/>
            <person name="Suzuki M."/>
            <person name="Kitasato H."/>
        </authorList>
    </citation>
    <scope>NUCLEOTIDE SEQUENCE</scope>
    <source>
        <strain evidence="2">KAM351</strain>
    </source>
</reference>
<dbReference type="Pfam" id="PF01047">
    <property type="entry name" value="MarR"/>
    <property type="match status" value="1"/>
</dbReference>
<dbReference type="InterPro" id="IPR039422">
    <property type="entry name" value="MarR/SlyA-like"/>
</dbReference>
<dbReference type="PANTHER" id="PTHR33164:SF43">
    <property type="entry name" value="HTH-TYPE TRANSCRIPTIONAL REPRESSOR YETL"/>
    <property type="match status" value="1"/>
</dbReference>
<dbReference type="Proteomes" id="UP001277183">
    <property type="component" value="Unassembled WGS sequence"/>
</dbReference>
<dbReference type="PRINTS" id="PR00598">
    <property type="entry name" value="HTHMARR"/>
</dbReference>
<dbReference type="Proteomes" id="UP000886934">
    <property type="component" value="Unassembled WGS sequence"/>
</dbReference>
<proteinExistence type="predicted"/>
<dbReference type="Proteomes" id="UP001163285">
    <property type="component" value="Chromosome"/>
</dbReference>
<organism evidence="2 5">
    <name type="scientific">Aeromonas caviae</name>
    <name type="common">Aeromonas punctata</name>
    <dbReference type="NCBI Taxonomy" id="648"/>
    <lineage>
        <taxon>Bacteria</taxon>
        <taxon>Pseudomonadati</taxon>
        <taxon>Pseudomonadota</taxon>
        <taxon>Gammaproteobacteria</taxon>
        <taxon>Aeromonadales</taxon>
        <taxon>Aeromonadaceae</taxon>
        <taxon>Aeromonas</taxon>
    </lineage>
</organism>
<dbReference type="GO" id="GO:0006950">
    <property type="term" value="P:response to stress"/>
    <property type="evidence" value="ECO:0007669"/>
    <property type="project" value="TreeGrafter"/>
</dbReference>
<dbReference type="InterPro" id="IPR036388">
    <property type="entry name" value="WH-like_DNA-bd_sf"/>
</dbReference>